<dbReference type="Gene3D" id="3.40.50.150">
    <property type="entry name" value="Vaccinia Virus protein VP39"/>
    <property type="match status" value="1"/>
</dbReference>
<accession>A0A1F6CX84</accession>
<proteinExistence type="predicted"/>
<comment type="caution">
    <text evidence="1">The sequence shown here is derived from an EMBL/GenBank/DDBJ whole genome shotgun (WGS) entry which is preliminary data.</text>
</comment>
<protein>
    <submittedName>
        <fullName evidence="1">Uncharacterized protein</fullName>
    </submittedName>
</protein>
<name>A0A1F6CX84_9BACT</name>
<gene>
    <name evidence="1" type="ORF">A2851_02365</name>
</gene>
<evidence type="ECO:0000313" key="2">
    <source>
        <dbReference type="Proteomes" id="UP000176863"/>
    </source>
</evidence>
<sequence>MFRDFFEKLPDTEYHDVPHVGPHYFASQHSYMQQPDRCFVYLKKYLPPHIKEVLDLGCGNGRNSLPFETLERYGIDVAPQGAINWAKRRTVAYKSISMQDFSRQLESNPDADLSKTLVISSGSFMYITAEEQQRFYKVALDRSCRNFIFQEYIGWTSKHRDLNFKLPTWHFIVKRFRDHKGFEQPVAFVRLDISEQSKIDLGRAKTNALFAGSRAVLSDMRASLRRLKWQVAGALVRARDRLKRATRRPAE</sequence>
<dbReference type="SUPFAM" id="SSF53335">
    <property type="entry name" value="S-adenosyl-L-methionine-dependent methyltransferases"/>
    <property type="match status" value="1"/>
</dbReference>
<dbReference type="Proteomes" id="UP000176863">
    <property type="component" value="Unassembled WGS sequence"/>
</dbReference>
<reference evidence="1 2" key="1">
    <citation type="journal article" date="2016" name="Nat. Commun.">
        <title>Thousands of microbial genomes shed light on interconnected biogeochemical processes in an aquifer system.</title>
        <authorList>
            <person name="Anantharaman K."/>
            <person name="Brown C.T."/>
            <person name="Hug L.A."/>
            <person name="Sharon I."/>
            <person name="Castelle C.J."/>
            <person name="Probst A.J."/>
            <person name="Thomas B.C."/>
            <person name="Singh A."/>
            <person name="Wilkins M.J."/>
            <person name="Karaoz U."/>
            <person name="Brodie E.L."/>
            <person name="Williams K.H."/>
            <person name="Hubbard S.S."/>
            <person name="Banfield J.F."/>
        </authorList>
    </citation>
    <scope>NUCLEOTIDE SEQUENCE [LARGE SCALE GENOMIC DNA]</scope>
</reference>
<organism evidence="1 2">
    <name type="scientific">Candidatus Kaiserbacteria bacterium RIFCSPHIGHO2_01_FULL_53_29</name>
    <dbReference type="NCBI Taxonomy" id="1798480"/>
    <lineage>
        <taxon>Bacteria</taxon>
        <taxon>Candidatus Kaiseribacteriota</taxon>
    </lineage>
</organism>
<dbReference type="AlphaFoldDB" id="A0A1F6CX84"/>
<dbReference type="EMBL" id="MFKT01000009">
    <property type="protein sequence ID" value="OGG53707.1"/>
    <property type="molecule type" value="Genomic_DNA"/>
</dbReference>
<evidence type="ECO:0000313" key="1">
    <source>
        <dbReference type="EMBL" id="OGG53707.1"/>
    </source>
</evidence>
<dbReference type="CDD" id="cd02440">
    <property type="entry name" value="AdoMet_MTases"/>
    <property type="match status" value="1"/>
</dbReference>
<dbReference type="STRING" id="1798480.A2851_02365"/>
<dbReference type="InterPro" id="IPR029063">
    <property type="entry name" value="SAM-dependent_MTases_sf"/>
</dbReference>